<feature type="compositionally biased region" description="Pro residues" evidence="13">
    <location>
        <begin position="352"/>
        <end position="362"/>
    </location>
</feature>
<dbReference type="SMART" id="SM00388">
    <property type="entry name" value="HisKA"/>
    <property type="match status" value="1"/>
</dbReference>
<feature type="transmembrane region" description="Helical" evidence="14">
    <location>
        <begin position="640"/>
        <end position="659"/>
    </location>
</feature>
<evidence type="ECO:0000256" key="7">
    <source>
        <dbReference type="ARBA" id="ARBA00022692"/>
    </source>
</evidence>
<dbReference type="GO" id="GO:0005524">
    <property type="term" value="F:ATP binding"/>
    <property type="evidence" value="ECO:0007669"/>
    <property type="project" value="UniProtKB-KW"/>
</dbReference>
<dbReference type="InterPro" id="IPR036890">
    <property type="entry name" value="HATPase_C_sf"/>
</dbReference>
<dbReference type="PROSITE" id="PS50885">
    <property type="entry name" value="HAMP"/>
    <property type="match status" value="1"/>
</dbReference>
<dbReference type="PANTHER" id="PTHR44936">
    <property type="entry name" value="SENSOR PROTEIN CREC"/>
    <property type="match status" value="1"/>
</dbReference>
<keyword evidence="14" id="KW-0472">Membrane</keyword>
<name>A0A849HFI8_9MICO</name>
<keyword evidence="5" id="KW-0597">Phosphoprotein</keyword>
<dbReference type="CDD" id="cd00075">
    <property type="entry name" value="HATPase"/>
    <property type="match status" value="1"/>
</dbReference>
<organism evidence="17 18">
    <name type="scientific">Knoellia koreensis</name>
    <dbReference type="NCBI Taxonomy" id="2730921"/>
    <lineage>
        <taxon>Bacteria</taxon>
        <taxon>Bacillati</taxon>
        <taxon>Actinomycetota</taxon>
        <taxon>Actinomycetes</taxon>
        <taxon>Micrococcales</taxon>
        <taxon>Intrasporangiaceae</taxon>
        <taxon>Knoellia</taxon>
    </lineage>
</organism>
<evidence type="ECO:0000256" key="9">
    <source>
        <dbReference type="ARBA" id="ARBA00022777"/>
    </source>
</evidence>
<feature type="transmembrane region" description="Helical" evidence="14">
    <location>
        <begin position="516"/>
        <end position="541"/>
    </location>
</feature>
<evidence type="ECO:0000256" key="12">
    <source>
        <dbReference type="ARBA" id="ARBA00023012"/>
    </source>
</evidence>
<keyword evidence="11 14" id="KW-1133">Transmembrane helix</keyword>
<evidence type="ECO:0000256" key="2">
    <source>
        <dbReference type="ARBA" id="ARBA00004651"/>
    </source>
</evidence>
<evidence type="ECO:0000256" key="14">
    <source>
        <dbReference type="SAM" id="Phobius"/>
    </source>
</evidence>
<dbReference type="InterPro" id="IPR003594">
    <property type="entry name" value="HATPase_dom"/>
</dbReference>
<dbReference type="AlphaFoldDB" id="A0A849HFI8"/>
<evidence type="ECO:0000256" key="4">
    <source>
        <dbReference type="ARBA" id="ARBA00022475"/>
    </source>
</evidence>
<dbReference type="InterPro" id="IPR025291">
    <property type="entry name" value="DUF4153"/>
</dbReference>
<keyword evidence="12" id="KW-0902">Two-component regulatory system</keyword>
<dbReference type="GO" id="GO:0005886">
    <property type="term" value="C:plasma membrane"/>
    <property type="evidence" value="ECO:0007669"/>
    <property type="project" value="UniProtKB-SubCell"/>
</dbReference>
<evidence type="ECO:0000259" key="16">
    <source>
        <dbReference type="PROSITE" id="PS50885"/>
    </source>
</evidence>
<comment type="caution">
    <text evidence="17">The sequence shown here is derived from an EMBL/GenBank/DDBJ whole genome shotgun (WGS) entry which is preliminary data.</text>
</comment>
<evidence type="ECO:0000256" key="6">
    <source>
        <dbReference type="ARBA" id="ARBA00022679"/>
    </source>
</evidence>
<dbReference type="SMART" id="SM00304">
    <property type="entry name" value="HAMP"/>
    <property type="match status" value="1"/>
</dbReference>
<comment type="catalytic activity">
    <reaction evidence="1">
        <text>ATP + protein L-histidine = ADP + protein N-phospho-L-histidine.</text>
        <dbReference type="EC" id="2.7.13.3"/>
    </reaction>
</comment>
<keyword evidence="4" id="KW-1003">Cell membrane</keyword>
<dbReference type="InterPro" id="IPR003661">
    <property type="entry name" value="HisK_dim/P_dom"/>
</dbReference>
<evidence type="ECO:0000313" key="18">
    <source>
        <dbReference type="Proteomes" id="UP000588586"/>
    </source>
</evidence>
<dbReference type="Pfam" id="PF02518">
    <property type="entry name" value="HATPase_c"/>
    <property type="match status" value="1"/>
</dbReference>
<keyword evidence="9" id="KW-0418">Kinase</keyword>
<dbReference type="CDD" id="cd00082">
    <property type="entry name" value="HisKA"/>
    <property type="match status" value="1"/>
</dbReference>
<dbReference type="Gene3D" id="1.10.287.130">
    <property type="match status" value="1"/>
</dbReference>
<dbReference type="Pfam" id="PF00672">
    <property type="entry name" value="HAMP"/>
    <property type="match status" value="1"/>
</dbReference>
<evidence type="ECO:0000259" key="15">
    <source>
        <dbReference type="PROSITE" id="PS50109"/>
    </source>
</evidence>
<evidence type="ECO:0000313" key="17">
    <source>
        <dbReference type="EMBL" id="NNM46705.1"/>
    </source>
</evidence>
<keyword evidence="7 14" id="KW-0812">Transmembrane</keyword>
<feature type="region of interest" description="Disordered" evidence="13">
    <location>
        <begin position="338"/>
        <end position="362"/>
    </location>
</feature>
<feature type="transmembrane region" description="Helical" evidence="14">
    <location>
        <begin position="553"/>
        <end position="576"/>
    </location>
</feature>
<dbReference type="InterPro" id="IPR004358">
    <property type="entry name" value="Sig_transdc_His_kin-like_C"/>
</dbReference>
<feature type="transmembrane region" description="Helical" evidence="14">
    <location>
        <begin position="702"/>
        <end position="725"/>
    </location>
</feature>
<dbReference type="SUPFAM" id="SSF47384">
    <property type="entry name" value="Homodimeric domain of signal transducing histidine kinase"/>
    <property type="match status" value="1"/>
</dbReference>
<sequence length="847" mass="89402">MSQEPRTPYGLRPLDPVRSIKTKLGALVAVTVAVATLLAVLATRAGWSPWLVVPVAVLVGLGVTQLLARGMTKPLRDMTIAAGHMAQGDYTQRVRTDSRDEVGELARAFNRMVATLELVDRQRRDLVANVSHELRTPITALQAVLENLVDGVTTPDAATLAAAHAQTERLSRLVSDLLDLSRVDAGIAPFRVADVVVAELLEDAVNQARTDGLRYAVRVDPADLTVPGDPERLHQLLANLLDNAARHSPAGGEIRVAATVSGDDVVLTVADQGPGIAPADREAVFERFTTSSAQHSGTGLGLAIARWVAQLHGGAIGVADSATGALLRVTLPRDHDRPVRHQEAPTMSTLTPPAPMPASPPPPPGALELRRFWPDAGAGRPGIVAACAVAGTLAALIIPDRNLGLGVAIVFATIAGVVLFAGSWRPWTWLDWADVALVTLLVAMLVVRDAAWITMLCLLAALALVVVNVTKARTVIGMLLGAASVPFAALRGLPWLGRSLRPAQGARAWLPVVRTVLVTLVLLVVFGALFASADAVFATWVDAITPNISIGDVPARIVLGVFIAAGTLAAAYVALAPPAVDSVRIPLKASRRRFEWLAPLVAVDGVFAVFLVAQATALFGGHAYLRETTGLTYADYVHQGFGQLTVATILTLTVIAWVAHKAPADLVRNLALGALAVMTLVVVVSALYRMSVYEEAYGFTRLRLLVSVFEGWLGVVVLLVLVAGALGRAGWLVPTAVRLGAVGLLGLAVLNPDLWIAEHNLARQDTATVPVDYAYLGGLSADAYPALWKLPQPEFACVTGTGELTLPDRGDWLDWNHGRSTGLDLAAQRPPATTAQASAAGCDTLQR</sequence>
<reference evidence="17 18" key="1">
    <citation type="submission" date="2020-04" db="EMBL/GenBank/DDBJ databases">
        <title>Knoellia sp. isolate from air conditioner.</title>
        <authorList>
            <person name="Chea S."/>
            <person name="Kim D.-U."/>
        </authorList>
    </citation>
    <scope>NUCLEOTIDE SEQUENCE [LARGE SCALE GENOMIC DNA]</scope>
    <source>
        <strain evidence="17 18">DB2414S</strain>
    </source>
</reference>
<dbReference type="InterPro" id="IPR005467">
    <property type="entry name" value="His_kinase_dom"/>
</dbReference>
<feature type="transmembrane region" description="Helical" evidence="14">
    <location>
        <begin position="596"/>
        <end position="619"/>
    </location>
</feature>
<proteinExistence type="predicted"/>
<dbReference type="InterPro" id="IPR050980">
    <property type="entry name" value="2C_sensor_his_kinase"/>
</dbReference>
<dbReference type="RefSeq" id="WP_171243772.1">
    <property type="nucleotide sequence ID" value="NZ_JABEPQ010000002.1"/>
</dbReference>
<dbReference type="Gene3D" id="3.30.565.10">
    <property type="entry name" value="Histidine kinase-like ATPase, C-terminal domain"/>
    <property type="match status" value="1"/>
</dbReference>
<dbReference type="SUPFAM" id="SSF158472">
    <property type="entry name" value="HAMP domain-like"/>
    <property type="match status" value="1"/>
</dbReference>
<dbReference type="Proteomes" id="UP000588586">
    <property type="component" value="Unassembled WGS sequence"/>
</dbReference>
<gene>
    <name evidence="17" type="ORF">HJG52_11890</name>
</gene>
<dbReference type="Pfam" id="PF00512">
    <property type="entry name" value="HisKA"/>
    <property type="match status" value="1"/>
</dbReference>
<feature type="transmembrane region" description="Helical" evidence="14">
    <location>
        <begin position="49"/>
        <end position="68"/>
    </location>
</feature>
<evidence type="ECO:0000256" key="11">
    <source>
        <dbReference type="ARBA" id="ARBA00022989"/>
    </source>
</evidence>
<dbReference type="CDD" id="cd06225">
    <property type="entry name" value="HAMP"/>
    <property type="match status" value="1"/>
</dbReference>
<dbReference type="PANTHER" id="PTHR44936:SF10">
    <property type="entry name" value="SENSOR PROTEIN RSTB"/>
    <property type="match status" value="1"/>
</dbReference>
<keyword evidence="6" id="KW-0808">Transferase</keyword>
<dbReference type="InterPro" id="IPR003660">
    <property type="entry name" value="HAMP_dom"/>
</dbReference>
<keyword evidence="8" id="KW-0547">Nucleotide-binding</keyword>
<feature type="transmembrane region" description="Helical" evidence="14">
    <location>
        <begin position="24"/>
        <end position="43"/>
    </location>
</feature>
<dbReference type="PROSITE" id="PS50109">
    <property type="entry name" value="HIS_KIN"/>
    <property type="match status" value="1"/>
</dbReference>
<evidence type="ECO:0000256" key="5">
    <source>
        <dbReference type="ARBA" id="ARBA00022553"/>
    </source>
</evidence>
<feature type="region of interest" description="Disordered" evidence="13">
    <location>
        <begin position="828"/>
        <end position="847"/>
    </location>
</feature>
<dbReference type="FunFam" id="1.10.287.130:FF:000001">
    <property type="entry name" value="Two-component sensor histidine kinase"/>
    <property type="match status" value="1"/>
</dbReference>
<keyword evidence="18" id="KW-1185">Reference proteome</keyword>
<feature type="domain" description="HAMP" evidence="16">
    <location>
        <begin position="69"/>
        <end position="121"/>
    </location>
</feature>
<accession>A0A849HFI8</accession>
<dbReference type="InterPro" id="IPR036097">
    <property type="entry name" value="HisK_dim/P_sf"/>
</dbReference>
<feature type="transmembrane region" description="Helical" evidence="14">
    <location>
        <begin position="404"/>
        <end position="422"/>
    </location>
</feature>
<dbReference type="SMART" id="SM00387">
    <property type="entry name" value="HATPase_c"/>
    <property type="match status" value="1"/>
</dbReference>
<feature type="compositionally biased region" description="Low complexity" evidence="13">
    <location>
        <begin position="828"/>
        <end position="840"/>
    </location>
</feature>
<feature type="transmembrane region" description="Helical" evidence="14">
    <location>
        <begin position="378"/>
        <end position="398"/>
    </location>
</feature>
<evidence type="ECO:0000256" key="3">
    <source>
        <dbReference type="ARBA" id="ARBA00012438"/>
    </source>
</evidence>
<dbReference type="PRINTS" id="PR00344">
    <property type="entry name" value="BCTRLSENSOR"/>
</dbReference>
<evidence type="ECO:0000256" key="13">
    <source>
        <dbReference type="SAM" id="MobiDB-lite"/>
    </source>
</evidence>
<dbReference type="Gene3D" id="6.10.340.10">
    <property type="match status" value="1"/>
</dbReference>
<evidence type="ECO:0000256" key="10">
    <source>
        <dbReference type="ARBA" id="ARBA00022840"/>
    </source>
</evidence>
<feature type="domain" description="Histidine kinase" evidence="15">
    <location>
        <begin position="129"/>
        <end position="335"/>
    </location>
</feature>
<comment type="subcellular location">
    <subcellularLocation>
        <location evidence="2">Cell membrane</location>
        <topology evidence="2">Multi-pass membrane protein</topology>
    </subcellularLocation>
</comment>
<dbReference type="Pfam" id="PF13687">
    <property type="entry name" value="DUF4153"/>
    <property type="match status" value="1"/>
</dbReference>
<feature type="transmembrane region" description="Helical" evidence="14">
    <location>
        <begin position="452"/>
        <end position="469"/>
    </location>
</feature>
<protein>
    <recommendedName>
        <fullName evidence="3">histidine kinase</fullName>
        <ecNumber evidence="3">2.7.13.3</ecNumber>
    </recommendedName>
</protein>
<dbReference type="EC" id="2.7.13.3" evidence="3"/>
<evidence type="ECO:0000256" key="1">
    <source>
        <dbReference type="ARBA" id="ARBA00000085"/>
    </source>
</evidence>
<evidence type="ECO:0000256" key="8">
    <source>
        <dbReference type="ARBA" id="ARBA00022741"/>
    </source>
</evidence>
<feature type="transmembrane region" description="Helical" evidence="14">
    <location>
        <begin position="671"/>
        <end position="690"/>
    </location>
</feature>
<dbReference type="EMBL" id="JABEPQ010000002">
    <property type="protein sequence ID" value="NNM46705.1"/>
    <property type="molecule type" value="Genomic_DNA"/>
</dbReference>
<dbReference type="GO" id="GO:0000155">
    <property type="term" value="F:phosphorelay sensor kinase activity"/>
    <property type="evidence" value="ECO:0007669"/>
    <property type="project" value="InterPro"/>
</dbReference>
<dbReference type="SUPFAM" id="SSF55874">
    <property type="entry name" value="ATPase domain of HSP90 chaperone/DNA topoisomerase II/histidine kinase"/>
    <property type="match status" value="1"/>
</dbReference>
<keyword evidence="10" id="KW-0067">ATP-binding</keyword>